<comment type="function">
    <text evidence="1">Fluoride channel required for the rapid expulsion of cytoplasmic fluoride.</text>
</comment>
<evidence type="ECO:0000256" key="6">
    <source>
        <dbReference type="ARBA" id="ARBA00023136"/>
    </source>
</evidence>
<evidence type="ECO:0000256" key="1">
    <source>
        <dbReference type="ARBA" id="ARBA00002598"/>
    </source>
</evidence>
<accession>A0A6H0XJS2</accession>
<feature type="transmembrane region" description="Helical" evidence="10">
    <location>
        <begin position="473"/>
        <end position="495"/>
    </location>
</feature>
<evidence type="ECO:0000256" key="8">
    <source>
        <dbReference type="ARBA" id="ARBA00035585"/>
    </source>
</evidence>
<keyword evidence="12" id="KW-1185">Reference proteome</keyword>
<feature type="compositionally biased region" description="Polar residues" evidence="9">
    <location>
        <begin position="334"/>
        <end position="346"/>
    </location>
</feature>
<gene>
    <name evidence="11" type="ORF">AMS68_000287</name>
</gene>
<feature type="transmembrane region" description="Helical" evidence="10">
    <location>
        <begin position="515"/>
        <end position="535"/>
    </location>
</feature>
<sequence length="658" mass="71501">MAQEGREEDPVPSSSALVEQKTLAQPDVSPIDTSDEAAQSRERSLSNNTRQTVQYGSQRVDQRPGSSGNPSIKGKGKRVNVDFAEPPTGDDRLQPVSPIEPPESSTRPGHVREDSYTNFSRPASVKRTNSKAGRPQAGPSNNNASSSLPVHSEDEQRGVKIPTKRSSKSLSGKDDMTALPTNPGSNSQTKQNRLSASTAGSRRLRPPIHQSDLERGEPTSSDESAPIPPFSQAVAEDHNSGRRLKDLPPPPSPWLRELYTISYLIFFSFLGTLARTGIEWLTFYPGAVIITPVVWANFAGSLIMGFLTEDNKMFQDEWAEPFTTPKSEKRTSKQSRISKQSRYSGRTTLSQDFERFQRKERAKIKKTVPLYTGLTTGFCGCFTSFSLFARDMFLALSNDTPSPINHPAAPAAGATAISTTQTLPRNGGYSFMAVVAVIITTLALSIGGFVAGQQLALLLERVTPRIPTKLTRLFLDRLVVVLAFGCWLGAIFLLIWPPDRPGGPLSAGSWANETWRGIELFSMVFCPVGCLIRYFASKKMNALEPSFPLGTFAVNMLGTAIIAVCYDIQRIGLGDSGVGGGLLGCQALEGIIDGFTGCLTTVSTLVAEIVALKRKYAWSYALSTIIGGLCLVVVIMGPVRWTIGWSDPVCITSYTNKY</sequence>
<comment type="subcellular location">
    <subcellularLocation>
        <location evidence="2">Cell membrane</location>
        <topology evidence="2">Multi-pass membrane protein</topology>
    </subcellularLocation>
</comment>
<evidence type="ECO:0000313" key="12">
    <source>
        <dbReference type="Proteomes" id="UP000503462"/>
    </source>
</evidence>
<reference evidence="11 12" key="1">
    <citation type="journal article" date="2016" name="Sci. Rep.">
        <title>Peltaster fructicola genome reveals evolution from an invasive phytopathogen to an ectophytic parasite.</title>
        <authorList>
            <person name="Xu C."/>
            <person name="Chen H."/>
            <person name="Gleason M.L."/>
            <person name="Xu J.R."/>
            <person name="Liu H."/>
            <person name="Zhang R."/>
            <person name="Sun G."/>
        </authorList>
    </citation>
    <scope>NUCLEOTIDE SEQUENCE [LARGE SCALE GENOMIC DNA]</scope>
    <source>
        <strain evidence="11 12">LNHT1506</strain>
    </source>
</reference>
<comment type="catalytic activity">
    <reaction evidence="8">
        <text>fluoride(in) = fluoride(out)</text>
        <dbReference type="Rhea" id="RHEA:76159"/>
        <dbReference type="ChEBI" id="CHEBI:17051"/>
    </reaction>
    <physiologicalReaction direction="left-to-right" evidence="8">
        <dbReference type="Rhea" id="RHEA:76160"/>
    </physiologicalReaction>
</comment>
<feature type="region of interest" description="Disordered" evidence="9">
    <location>
        <begin position="1"/>
        <end position="249"/>
    </location>
</feature>
<dbReference type="InterPro" id="IPR003691">
    <property type="entry name" value="FluC"/>
</dbReference>
<dbReference type="PANTHER" id="PTHR28259:SF1">
    <property type="entry name" value="FLUORIDE EXPORT PROTEIN 1-RELATED"/>
    <property type="match status" value="1"/>
</dbReference>
<feature type="compositionally biased region" description="Polar residues" evidence="9">
    <location>
        <begin position="116"/>
        <end position="131"/>
    </location>
</feature>
<organism evidence="11 12">
    <name type="scientific">Peltaster fructicola</name>
    <dbReference type="NCBI Taxonomy" id="286661"/>
    <lineage>
        <taxon>Eukaryota</taxon>
        <taxon>Fungi</taxon>
        <taxon>Dikarya</taxon>
        <taxon>Ascomycota</taxon>
        <taxon>Pezizomycotina</taxon>
        <taxon>Dothideomycetes</taxon>
        <taxon>Dothideomycetes incertae sedis</taxon>
        <taxon>Peltaster</taxon>
    </lineage>
</organism>
<dbReference type="EMBL" id="CP051139">
    <property type="protein sequence ID" value="QIW94769.1"/>
    <property type="molecule type" value="Genomic_DNA"/>
</dbReference>
<name>A0A6H0XJS2_9PEZI</name>
<feature type="transmembrane region" description="Helical" evidence="10">
    <location>
        <begin position="429"/>
        <end position="452"/>
    </location>
</feature>
<protein>
    <submittedName>
        <fullName evidence="11">Uncharacterized protein</fullName>
    </submittedName>
</protein>
<evidence type="ECO:0000256" key="4">
    <source>
        <dbReference type="ARBA" id="ARBA00022692"/>
    </source>
</evidence>
<feature type="transmembrane region" description="Helical" evidence="10">
    <location>
        <begin position="618"/>
        <end position="639"/>
    </location>
</feature>
<evidence type="ECO:0000256" key="2">
    <source>
        <dbReference type="ARBA" id="ARBA00004651"/>
    </source>
</evidence>
<evidence type="ECO:0000256" key="5">
    <source>
        <dbReference type="ARBA" id="ARBA00022989"/>
    </source>
</evidence>
<comment type="similarity">
    <text evidence="7">Belongs to the fluoride channel Fluc/FEX (TC 1.A.43) family.</text>
</comment>
<feature type="compositionally biased region" description="Polar residues" evidence="9">
    <location>
        <begin position="138"/>
        <end position="149"/>
    </location>
</feature>
<feature type="compositionally biased region" description="Polar residues" evidence="9">
    <location>
        <begin position="179"/>
        <end position="200"/>
    </location>
</feature>
<dbReference type="Proteomes" id="UP000503462">
    <property type="component" value="Chromosome 1"/>
</dbReference>
<evidence type="ECO:0000256" key="7">
    <source>
        <dbReference type="ARBA" id="ARBA00035120"/>
    </source>
</evidence>
<keyword evidence="3" id="KW-1003">Cell membrane</keyword>
<evidence type="ECO:0000256" key="9">
    <source>
        <dbReference type="SAM" id="MobiDB-lite"/>
    </source>
</evidence>
<feature type="transmembrane region" description="Helical" evidence="10">
    <location>
        <begin position="591"/>
        <end position="611"/>
    </location>
</feature>
<dbReference type="PANTHER" id="PTHR28259">
    <property type="entry name" value="FLUORIDE EXPORT PROTEIN 1-RELATED"/>
    <property type="match status" value="1"/>
</dbReference>
<evidence type="ECO:0000313" key="11">
    <source>
        <dbReference type="EMBL" id="QIW94769.1"/>
    </source>
</evidence>
<keyword evidence="6 10" id="KW-0472">Membrane</keyword>
<feature type="transmembrane region" description="Helical" evidence="10">
    <location>
        <begin position="368"/>
        <end position="389"/>
    </location>
</feature>
<dbReference type="GO" id="GO:0005886">
    <property type="term" value="C:plasma membrane"/>
    <property type="evidence" value="ECO:0007669"/>
    <property type="project" value="UniProtKB-SubCell"/>
</dbReference>
<feature type="compositionally biased region" description="Basic and acidic residues" evidence="9">
    <location>
        <begin position="235"/>
        <end position="246"/>
    </location>
</feature>
<evidence type="ECO:0000256" key="3">
    <source>
        <dbReference type="ARBA" id="ARBA00022475"/>
    </source>
</evidence>
<evidence type="ECO:0000256" key="10">
    <source>
        <dbReference type="SAM" id="Phobius"/>
    </source>
</evidence>
<keyword evidence="4 10" id="KW-0812">Transmembrane</keyword>
<feature type="compositionally biased region" description="Polar residues" evidence="9">
    <location>
        <begin position="45"/>
        <end position="70"/>
    </location>
</feature>
<dbReference type="GO" id="GO:1903425">
    <property type="term" value="F:fluoride transmembrane transporter activity"/>
    <property type="evidence" value="ECO:0007669"/>
    <property type="project" value="TreeGrafter"/>
</dbReference>
<dbReference type="Pfam" id="PF02537">
    <property type="entry name" value="CRCB"/>
    <property type="match status" value="2"/>
</dbReference>
<proteinExistence type="inferred from homology"/>
<feature type="region of interest" description="Disordered" evidence="9">
    <location>
        <begin position="320"/>
        <end position="346"/>
    </location>
</feature>
<feature type="transmembrane region" description="Helical" evidence="10">
    <location>
        <begin position="547"/>
        <end position="571"/>
    </location>
</feature>
<dbReference type="AlphaFoldDB" id="A0A6H0XJS2"/>
<feature type="transmembrane region" description="Helical" evidence="10">
    <location>
        <begin position="284"/>
        <end position="307"/>
    </location>
</feature>
<dbReference type="OrthoDB" id="409792at2759"/>
<keyword evidence="5 10" id="KW-1133">Transmembrane helix</keyword>